<dbReference type="InterPro" id="IPR046364">
    <property type="entry name" value="Exo70_C"/>
</dbReference>
<sequence>MSGKYQDMDSSIGTARLDAIEKAVLMWDPSIYHLNILRAHYFRTVDEVISECTSAFPDDLQIRAERILELTMSRLVNQFSQLMLRNRFLHEEDLSCISYHSPSQSPRYSIICSPDGADSRISLSTSGTESPNENYNLAESGIMLDPSELFARDLSDLKAIAHRMIHANRGTMLTHAFVSACLEIVRNDFALAGFNEVSKDEALVVPWDVFGAHMKNWTRATNAAFQVILPRKRWLCNEIFGPSELKETAFGEATGHCVTSLIRFAEAASCRRDTARIIMFPLLSMYETLGDASVGFHHLFGKSSYKFIHEKLELTINTLGETVIRMLPIWLEDLIHENLSNTIESGAGIHYLTRYAMSYISRLVDDHKISLNLLLHDEFSKLEVDRRCGITPLGHKVLFMLSYLRSFLEYKSNYMKEAGMRELFLLNNLHYVLDLVNDSELKSQLGDDWDEDIMLQTDKLLSSYLKRTWSEILCHLSENNSGGKYKVLFAPKSVVRQKLKRFNSAFEAMYNLQSSWKVPNPVLRREIREAVSETIIPVYCSFLERNQLNPSVEKYHLDLAMYTITELKELVFNLFEGNLE</sequence>
<dbReference type="PANTHER" id="PTHR12542:SF142">
    <property type="entry name" value="EXOCYST SUBUNIT EXO70 FAMILY PROTEIN"/>
    <property type="match status" value="1"/>
</dbReference>
<protein>
    <recommendedName>
        <fullName evidence="3">Exocyst subunit Exo70 family protein</fullName>
    </recommendedName>
</protein>
<keyword evidence="6" id="KW-1185">Reference proteome</keyword>
<organism evidence="5 6">
    <name type="scientific">Rhynchospora tenuis</name>
    <dbReference type="NCBI Taxonomy" id="198213"/>
    <lineage>
        <taxon>Eukaryota</taxon>
        <taxon>Viridiplantae</taxon>
        <taxon>Streptophyta</taxon>
        <taxon>Embryophyta</taxon>
        <taxon>Tracheophyta</taxon>
        <taxon>Spermatophyta</taxon>
        <taxon>Magnoliopsida</taxon>
        <taxon>Liliopsida</taxon>
        <taxon>Poales</taxon>
        <taxon>Cyperaceae</taxon>
        <taxon>Cyperoideae</taxon>
        <taxon>Rhynchosporeae</taxon>
        <taxon>Rhynchospora</taxon>
    </lineage>
</organism>
<dbReference type="Pfam" id="PF03081">
    <property type="entry name" value="Exo70_C"/>
    <property type="match status" value="1"/>
</dbReference>
<dbReference type="InterPro" id="IPR004140">
    <property type="entry name" value="Exo70"/>
</dbReference>
<dbReference type="SUPFAM" id="SSF74788">
    <property type="entry name" value="Cullin repeat-like"/>
    <property type="match status" value="1"/>
</dbReference>
<evidence type="ECO:0000259" key="4">
    <source>
        <dbReference type="Pfam" id="PF03081"/>
    </source>
</evidence>
<gene>
    <name evidence="5" type="ORF">LUZ61_000520</name>
</gene>
<accession>A0AAD5ZF69</accession>
<dbReference type="PANTHER" id="PTHR12542">
    <property type="entry name" value="EXOCYST COMPLEX PROTEIN EXO70"/>
    <property type="match status" value="1"/>
</dbReference>
<dbReference type="EMBL" id="JAMRDG010000001">
    <property type="protein sequence ID" value="KAJ3696815.1"/>
    <property type="molecule type" value="Genomic_DNA"/>
</dbReference>
<name>A0AAD5ZF69_9POAL</name>
<feature type="domain" description="Exocyst complex subunit Exo70 C-terminal" evidence="4">
    <location>
        <begin position="215"/>
        <end position="555"/>
    </location>
</feature>
<proteinExistence type="inferred from homology"/>
<dbReference type="GO" id="GO:0005546">
    <property type="term" value="F:phosphatidylinositol-4,5-bisphosphate binding"/>
    <property type="evidence" value="ECO:0007669"/>
    <property type="project" value="InterPro"/>
</dbReference>
<reference evidence="5 6" key="1">
    <citation type="journal article" date="2022" name="Cell">
        <title>Repeat-based holocentromeres influence genome architecture and karyotype evolution.</title>
        <authorList>
            <person name="Hofstatter P.G."/>
            <person name="Thangavel G."/>
            <person name="Lux T."/>
            <person name="Neumann P."/>
            <person name="Vondrak T."/>
            <person name="Novak P."/>
            <person name="Zhang M."/>
            <person name="Costa L."/>
            <person name="Castellani M."/>
            <person name="Scott A."/>
            <person name="Toegelov H."/>
            <person name="Fuchs J."/>
            <person name="Mata-Sucre Y."/>
            <person name="Dias Y."/>
            <person name="Vanzela A.L.L."/>
            <person name="Huettel B."/>
            <person name="Almeida C.C.S."/>
            <person name="Simkova H."/>
            <person name="Souza G."/>
            <person name="Pedrosa-Harand A."/>
            <person name="Macas J."/>
            <person name="Mayer K.F.X."/>
            <person name="Houben A."/>
            <person name="Marques A."/>
        </authorList>
    </citation>
    <scope>NUCLEOTIDE SEQUENCE [LARGE SCALE GENOMIC DNA]</scope>
    <source>
        <strain evidence="5">RhyTen1mFocal</strain>
    </source>
</reference>
<comment type="similarity">
    <text evidence="1 3">Belongs to the EXO70 family.</text>
</comment>
<evidence type="ECO:0000313" key="5">
    <source>
        <dbReference type="EMBL" id="KAJ3696815.1"/>
    </source>
</evidence>
<keyword evidence="2 3" id="KW-0813">Transport</keyword>
<dbReference type="InterPro" id="IPR016159">
    <property type="entry name" value="Cullin_repeat-like_dom_sf"/>
</dbReference>
<dbReference type="GO" id="GO:0000145">
    <property type="term" value="C:exocyst"/>
    <property type="evidence" value="ECO:0007669"/>
    <property type="project" value="InterPro"/>
</dbReference>
<evidence type="ECO:0000256" key="3">
    <source>
        <dbReference type="RuleBase" id="RU365026"/>
    </source>
</evidence>
<dbReference type="GO" id="GO:0006887">
    <property type="term" value="P:exocytosis"/>
    <property type="evidence" value="ECO:0007669"/>
    <property type="project" value="UniProtKB-KW"/>
</dbReference>
<dbReference type="Gene3D" id="1.20.1280.170">
    <property type="entry name" value="Exocyst complex component Exo70"/>
    <property type="match status" value="1"/>
</dbReference>
<dbReference type="GO" id="GO:0015031">
    <property type="term" value="P:protein transport"/>
    <property type="evidence" value="ECO:0007669"/>
    <property type="project" value="UniProtKB-KW"/>
</dbReference>
<comment type="caution">
    <text evidence="5">The sequence shown here is derived from an EMBL/GenBank/DDBJ whole genome shotgun (WGS) entry which is preliminary data.</text>
</comment>
<keyword evidence="3" id="KW-0653">Protein transport</keyword>
<evidence type="ECO:0000256" key="2">
    <source>
        <dbReference type="ARBA" id="ARBA00022448"/>
    </source>
</evidence>
<dbReference type="Proteomes" id="UP001210211">
    <property type="component" value="Unassembled WGS sequence"/>
</dbReference>
<evidence type="ECO:0000313" key="6">
    <source>
        <dbReference type="Proteomes" id="UP001210211"/>
    </source>
</evidence>
<comment type="function">
    <text evidence="3">Component of the exocyst complex.</text>
</comment>
<evidence type="ECO:0000256" key="1">
    <source>
        <dbReference type="ARBA" id="ARBA00006756"/>
    </source>
</evidence>
<dbReference type="AlphaFoldDB" id="A0AAD5ZF69"/>
<keyword evidence="3" id="KW-0268">Exocytosis</keyword>